<dbReference type="EMBL" id="CSAE01000295">
    <property type="protein sequence ID" value="COW04900.1"/>
    <property type="molecule type" value="Genomic_DNA"/>
</dbReference>
<reference evidence="4" key="1">
    <citation type="submission" date="2015-03" db="EMBL/GenBank/DDBJ databases">
        <authorList>
            <consortium name="Pathogen Informatics"/>
        </authorList>
    </citation>
    <scope>NUCLEOTIDE SEQUENCE [LARGE SCALE GENOMIC DNA]</scope>
    <source>
        <strain evidence="4">K00500041</strain>
    </source>
</reference>
<dbReference type="AlphaFoldDB" id="A0A0U0RH37"/>
<evidence type="ECO:0000256" key="1">
    <source>
        <dbReference type="SAM" id="MobiDB-lite"/>
    </source>
</evidence>
<dbReference type="STRING" id="115862.BBG46_19795"/>
<feature type="compositionally biased region" description="Low complexity" evidence="1">
    <location>
        <begin position="86"/>
        <end position="110"/>
    </location>
</feature>
<evidence type="ECO:0000313" key="3">
    <source>
        <dbReference type="EMBL" id="COW04900.1"/>
    </source>
</evidence>
<feature type="compositionally biased region" description="Polar residues" evidence="1">
    <location>
        <begin position="145"/>
        <end position="165"/>
    </location>
</feature>
<feature type="signal peptide" evidence="2">
    <location>
        <begin position="1"/>
        <end position="28"/>
    </location>
</feature>
<keyword evidence="2" id="KW-0732">Signal</keyword>
<sequence length="201" mass="19898">MPNRRRRKLSTAMSAVAALAVASPCAYFLVYESTETTERPEHHEFKQAAVLTDLPGELMSALSQGLSQFGINIPPVPSLTGSGDASTGLTGPGLTSPGLTSPGLTSPGLTDPALTSPGLTPTLPGSLAAPGTTLAPTPGVGANPALTNPALTSPTGATPGLTSPTGLDPALGGANEIPITTPVGLDPGADGTWAPVRLSTC</sequence>
<evidence type="ECO:0000256" key="2">
    <source>
        <dbReference type="SAM" id="SignalP"/>
    </source>
</evidence>
<organism evidence="3 4">
    <name type="scientific">Mycobacterium tuberculosis</name>
    <dbReference type="NCBI Taxonomy" id="1773"/>
    <lineage>
        <taxon>Bacteria</taxon>
        <taxon>Bacillati</taxon>
        <taxon>Actinomycetota</taxon>
        <taxon>Actinomycetes</taxon>
        <taxon>Mycobacteriales</taxon>
        <taxon>Mycobacteriaceae</taxon>
        <taxon>Mycobacterium</taxon>
        <taxon>Mycobacterium tuberculosis complex</taxon>
    </lineage>
</organism>
<evidence type="ECO:0000313" key="4">
    <source>
        <dbReference type="Proteomes" id="UP000038802"/>
    </source>
</evidence>
<name>A0A0U0RH37_MYCTX</name>
<accession>A0A0U0RH37</accession>
<dbReference type="Proteomes" id="UP000038802">
    <property type="component" value="Unassembled WGS sequence"/>
</dbReference>
<protein>
    <submittedName>
        <fullName evidence="3">Exported repetitive protein PirG (Cell surface protein) (Exp53)</fullName>
    </submittedName>
</protein>
<feature type="region of interest" description="Disordered" evidence="1">
    <location>
        <begin position="80"/>
        <end position="175"/>
    </location>
</feature>
<proteinExistence type="predicted"/>
<feature type="chain" id="PRO_5039552138" evidence="2">
    <location>
        <begin position="29"/>
        <end position="201"/>
    </location>
</feature>
<gene>
    <name evidence="3" type="primary">pirG</name>
    <name evidence="3" type="ORF">ERS007703_02619</name>
</gene>